<evidence type="ECO:0000313" key="8">
    <source>
        <dbReference type="Proteomes" id="UP000528457"/>
    </source>
</evidence>
<keyword evidence="4 7" id="KW-0808">Transferase</keyword>
<keyword evidence="1" id="KW-0963">Cytoplasm</keyword>
<dbReference type="PROSITE" id="PS00092">
    <property type="entry name" value="N6_MTASE"/>
    <property type="match status" value="1"/>
</dbReference>
<comment type="caution">
    <text evidence="7">The sequence shown here is derived from an EMBL/GenBank/DDBJ whole genome shotgun (WGS) entry which is preliminary data.</text>
</comment>
<keyword evidence="3 7" id="KW-0489">Methyltransferase</keyword>
<dbReference type="InterPro" id="IPR029063">
    <property type="entry name" value="SAM-dependent_MTases_sf"/>
</dbReference>
<evidence type="ECO:0000256" key="3">
    <source>
        <dbReference type="ARBA" id="ARBA00022603"/>
    </source>
</evidence>
<dbReference type="Pfam" id="PF05175">
    <property type="entry name" value="MTS"/>
    <property type="match status" value="1"/>
</dbReference>
<protein>
    <submittedName>
        <fullName evidence="7">16S rRNA (Guanine1207-N2)-methyltransferase</fullName>
        <ecNumber evidence="7">2.1.1.172</ecNumber>
    </submittedName>
</protein>
<dbReference type="GO" id="GO:0003676">
    <property type="term" value="F:nucleic acid binding"/>
    <property type="evidence" value="ECO:0007669"/>
    <property type="project" value="InterPro"/>
</dbReference>
<proteinExistence type="predicted"/>
<gene>
    <name evidence="7" type="ORF">HNR48_003504</name>
</gene>
<evidence type="ECO:0000256" key="2">
    <source>
        <dbReference type="ARBA" id="ARBA00022552"/>
    </source>
</evidence>
<dbReference type="SUPFAM" id="SSF53335">
    <property type="entry name" value="S-adenosyl-L-methionine-dependent methyltransferases"/>
    <property type="match status" value="1"/>
</dbReference>
<dbReference type="Gene3D" id="3.40.50.150">
    <property type="entry name" value="Vaccinia Virus protein VP39"/>
    <property type="match status" value="2"/>
</dbReference>
<dbReference type="InterPro" id="IPR046977">
    <property type="entry name" value="RsmC/RlmG"/>
</dbReference>
<dbReference type="FunCoup" id="A0A7X0MZI8">
    <property type="interactions" value="29"/>
</dbReference>
<evidence type="ECO:0000259" key="6">
    <source>
        <dbReference type="Pfam" id="PF05175"/>
    </source>
</evidence>
<dbReference type="PANTHER" id="PTHR47816:SF4">
    <property type="entry name" value="RIBOSOMAL RNA SMALL SUBUNIT METHYLTRANSFERASE C"/>
    <property type="match status" value="1"/>
</dbReference>
<dbReference type="EC" id="2.1.1.172" evidence="7"/>
<accession>A0A7X0MZI8</accession>
<dbReference type="CDD" id="cd02440">
    <property type="entry name" value="AdoMet_MTases"/>
    <property type="match status" value="1"/>
</dbReference>
<keyword evidence="2" id="KW-0698">rRNA processing</keyword>
<dbReference type="EMBL" id="JACHHT010000003">
    <property type="protein sequence ID" value="MBB6523202.1"/>
    <property type="molecule type" value="Genomic_DNA"/>
</dbReference>
<dbReference type="InterPro" id="IPR007848">
    <property type="entry name" value="Small_mtfrase_dom"/>
</dbReference>
<organism evidence="7 8">
    <name type="scientific">Pseudoteredinibacter isoporae</name>
    <dbReference type="NCBI Taxonomy" id="570281"/>
    <lineage>
        <taxon>Bacteria</taxon>
        <taxon>Pseudomonadati</taxon>
        <taxon>Pseudomonadota</taxon>
        <taxon>Gammaproteobacteria</taxon>
        <taxon>Cellvibrionales</taxon>
        <taxon>Cellvibrionaceae</taxon>
        <taxon>Pseudoteredinibacter</taxon>
    </lineage>
</organism>
<evidence type="ECO:0000256" key="4">
    <source>
        <dbReference type="ARBA" id="ARBA00022679"/>
    </source>
</evidence>
<sequence>MDTAIQLCLPYLSHSKNSMLCLDENTLGSIASLPEGCKIISNRFDVAAAIPGARFSDWKIEADQLDCLAFRLSKEKAVNHHIINQAISALSNGGTLVFSGQKNQGIKSYAKSVKKLLGNCDIEKHGLDYLCTATINNKPNELLDDQNYSQLRPTLEFQGFELQSKPGQFGWNKLDQGSLLLLEAIQSEFEQNAVKRVLDLGCGYGFLSVGMALQQQPEYLCASDNNAAAIASCLANLKNLQDNQQAKLEYDVIPDDCARNIDQRFDTVVCNPPFHQGFDVENQLTDKFLESAKTHLSEGGRAYFVVNSFIGIEKKAKAYFKQIDCLENNKQFKILRFQ</sequence>
<dbReference type="RefSeq" id="WP_166843697.1">
    <property type="nucleotide sequence ID" value="NZ_JAAONY010000003.1"/>
</dbReference>
<name>A0A7X0MZI8_9GAMM</name>
<evidence type="ECO:0000256" key="5">
    <source>
        <dbReference type="ARBA" id="ARBA00022691"/>
    </source>
</evidence>
<keyword evidence="5" id="KW-0949">S-adenosyl-L-methionine</keyword>
<dbReference type="PANTHER" id="PTHR47816">
    <property type="entry name" value="RIBOSOMAL RNA SMALL SUBUNIT METHYLTRANSFERASE C"/>
    <property type="match status" value="1"/>
</dbReference>
<evidence type="ECO:0000313" key="7">
    <source>
        <dbReference type="EMBL" id="MBB6523202.1"/>
    </source>
</evidence>
<evidence type="ECO:0000256" key="1">
    <source>
        <dbReference type="ARBA" id="ARBA00022490"/>
    </source>
</evidence>
<dbReference type="Proteomes" id="UP000528457">
    <property type="component" value="Unassembled WGS sequence"/>
</dbReference>
<keyword evidence="8" id="KW-1185">Reference proteome</keyword>
<dbReference type="PRINTS" id="PR00507">
    <property type="entry name" value="N12N6MTFRASE"/>
</dbReference>
<feature type="domain" description="Methyltransferase small" evidence="6">
    <location>
        <begin position="161"/>
        <end position="336"/>
    </location>
</feature>
<dbReference type="InParanoid" id="A0A7X0MZI8"/>
<reference evidence="7 8" key="1">
    <citation type="submission" date="2020-08" db="EMBL/GenBank/DDBJ databases">
        <title>Genomic Encyclopedia of Type Strains, Phase IV (KMG-IV): sequencing the most valuable type-strain genomes for metagenomic binning, comparative biology and taxonomic classification.</title>
        <authorList>
            <person name="Goeker M."/>
        </authorList>
    </citation>
    <scope>NUCLEOTIDE SEQUENCE [LARGE SCALE GENOMIC DNA]</scope>
    <source>
        <strain evidence="7 8">DSM 22368</strain>
    </source>
</reference>
<dbReference type="InterPro" id="IPR002052">
    <property type="entry name" value="DNA_methylase_N6_adenine_CS"/>
</dbReference>
<dbReference type="AlphaFoldDB" id="A0A7X0MZI8"/>
<dbReference type="GO" id="GO:0052914">
    <property type="term" value="F:16S rRNA (guanine(1207)-N(2))-methyltransferase activity"/>
    <property type="evidence" value="ECO:0007669"/>
    <property type="project" value="UniProtKB-EC"/>
</dbReference>